<dbReference type="InterPro" id="IPR036179">
    <property type="entry name" value="Ig-like_dom_sf"/>
</dbReference>
<dbReference type="AlphaFoldDB" id="A0A7J6CY79"/>
<feature type="transmembrane region" description="Helical" evidence="5">
    <location>
        <begin position="263"/>
        <end position="288"/>
    </location>
</feature>
<dbReference type="Proteomes" id="UP000579812">
    <property type="component" value="Unassembled WGS sequence"/>
</dbReference>
<comment type="caution">
    <text evidence="6">The sequence shown here is derived from an EMBL/GenBank/DDBJ whole genome shotgun (WGS) entry which is preliminary data.</text>
</comment>
<dbReference type="GO" id="GO:0016020">
    <property type="term" value="C:membrane"/>
    <property type="evidence" value="ECO:0007669"/>
    <property type="project" value="UniProtKB-SubCell"/>
</dbReference>
<evidence type="ECO:0000256" key="4">
    <source>
        <dbReference type="ARBA" id="ARBA00023180"/>
    </source>
</evidence>
<name>A0A7J6CY79_9TELE</name>
<dbReference type="CDD" id="cd12087">
    <property type="entry name" value="TM_EGFR-like"/>
    <property type="match status" value="1"/>
</dbReference>
<accession>A0A7J6CY79</accession>
<evidence type="ECO:0000256" key="5">
    <source>
        <dbReference type="SAM" id="Phobius"/>
    </source>
</evidence>
<keyword evidence="7" id="KW-1185">Reference proteome</keyword>
<protein>
    <submittedName>
        <fullName evidence="6">Uncharacterized protein</fullName>
    </submittedName>
</protein>
<dbReference type="InterPro" id="IPR015631">
    <property type="entry name" value="CD2/SLAM_rcpt"/>
</dbReference>
<evidence type="ECO:0000256" key="1">
    <source>
        <dbReference type="ARBA" id="ARBA00004370"/>
    </source>
</evidence>
<evidence type="ECO:0000256" key="3">
    <source>
        <dbReference type="ARBA" id="ARBA00023136"/>
    </source>
</evidence>
<dbReference type="PANTHER" id="PTHR12080:SF59">
    <property type="entry name" value="HEPATIC AND GLIAL CELL ADHESION MOLECULE"/>
    <property type="match status" value="1"/>
</dbReference>
<keyword evidence="3 5" id="KW-0472">Membrane</keyword>
<dbReference type="SUPFAM" id="SSF48726">
    <property type="entry name" value="Immunoglobulin"/>
    <property type="match status" value="1"/>
</dbReference>
<comment type="subcellular location">
    <subcellularLocation>
        <location evidence="1">Membrane</location>
    </subcellularLocation>
</comment>
<proteinExistence type="predicted"/>
<dbReference type="GO" id="GO:0005911">
    <property type="term" value="C:cell-cell junction"/>
    <property type="evidence" value="ECO:0007669"/>
    <property type="project" value="TreeGrafter"/>
</dbReference>
<dbReference type="EMBL" id="JAAMOB010000007">
    <property type="protein sequence ID" value="KAF4111605.1"/>
    <property type="molecule type" value="Genomic_DNA"/>
</dbReference>
<evidence type="ECO:0000313" key="6">
    <source>
        <dbReference type="EMBL" id="KAF4111605.1"/>
    </source>
</evidence>
<dbReference type="PANTHER" id="PTHR12080">
    <property type="entry name" value="SIGNALING LYMPHOCYTIC ACTIVATION MOLECULE"/>
    <property type="match status" value="1"/>
</dbReference>
<dbReference type="OrthoDB" id="8955135at2759"/>
<keyword evidence="5" id="KW-1133">Transmembrane helix</keyword>
<keyword evidence="4" id="KW-0325">Glycoprotein</keyword>
<keyword evidence="5" id="KW-0812">Transmembrane</keyword>
<dbReference type="Gene3D" id="2.60.40.10">
    <property type="entry name" value="Immunoglobulins"/>
    <property type="match status" value="1"/>
</dbReference>
<keyword evidence="2" id="KW-0732">Signal</keyword>
<evidence type="ECO:0000313" key="7">
    <source>
        <dbReference type="Proteomes" id="UP000579812"/>
    </source>
</evidence>
<reference evidence="6 7" key="1">
    <citation type="submission" date="2020-04" db="EMBL/GenBank/DDBJ databases">
        <title>Chromosome-level genome assembly of a cyprinid fish Onychostoma macrolepis by integration of Nanopore Sequencing, Bionano and Hi-C technology.</title>
        <authorList>
            <person name="Wang D."/>
        </authorList>
    </citation>
    <scope>NUCLEOTIDE SEQUENCE [LARGE SCALE GENOMIC DNA]</scope>
    <source>
        <strain evidence="6">SWU-2019</strain>
        <tissue evidence="6">Muscle</tissue>
    </source>
</reference>
<dbReference type="InterPro" id="IPR013783">
    <property type="entry name" value="Ig-like_fold"/>
</dbReference>
<organism evidence="6 7">
    <name type="scientific">Onychostoma macrolepis</name>
    <dbReference type="NCBI Taxonomy" id="369639"/>
    <lineage>
        <taxon>Eukaryota</taxon>
        <taxon>Metazoa</taxon>
        <taxon>Chordata</taxon>
        <taxon>Craniata</taxon>
        <taxon>Vertebrata</taxon>
        <taxon>Euteleostomi</taxon>
        <taxon>Actinopterygii</taxon>
        <taxon>Neopterygii</taxon>
        <taxon>Teleostei</taxon>
        <taxon>Ostariophysi</taxon>
        <taxon>Cypriniformes</taxon>
        <taxon>Cyprinidae</taxon>
        <taxon>Acrossocheilinae</taxon>
        <taxon>Onychostoma</taxon>
    </lineage>
</organism>
<gene>
    <name evidence="6" type="ORF">G5714_008636</name>
</gene>
<evidence type="ECO:0000256" key="2">
    <source>
        <dbReference type="ARBA" id="ARBA00022729"/>
    </source>
</evidence>
<sequence length="399" mass="44628">MQMNRKTLLLSLRVETVASHPVQDIYYNRSCRCSTGNLMCFELTAMKLILQWYFFFSFGFVIDCQENRYGLKGSSIQLSISPRNQSHQQGNVKWRRFNRRDYLGDKDGVPPRFKKRMSLNNSDWSLTIQDLQEDDGGLYEALSKHEDVILAAFTLIVENTVSKPIIKVNQYDFNSSAACRATVNCSADGSWATYDCDQNFCAAAQASQSSQSSQSSINITVTAVDSSGIKCNAKNHVSKNHSTAPNIRCLQKQQDDFHSSPPLIVWIIVTVIGGVFLGLVMGVIVVFVKRRKCSKVHPQSSRVVIEQHHETIYCTVEKPAASQTSPVNNAASNKVETIYDTPSRHTKACQVDSVEVMRDKQEQQHSGQDSTIQVKATVHQAAEPDSDPINTVYCKLGEI</sequence>